<sequence>MNDIENKFFEKYKELDSLCKDVLNSNQGVTQYICEMEKTSGRGRYYVHSWDYDYKMLKHVRWVRNNIAHNNGGSECSENDIKYVKDFYQRIMQQKDPFSIIYQRQNEIKKRTVKQSEIKPNPYINNRKTTNKNRGYTRLAVGIFIVIIVVLLMIMSRLLGNL</sequence>
<keyword evidence="1" id="KW-1133">Transmembrane helix</keyword>
<protein>
    <submittedName>
        <fullName evidence="2">Uncharacterized protein</fullName>
    </submittedName>
</protein>
<dbReference type="InterPro" id="IPR046678">
    <property type="entry name" value="DUF6548"/>
</dbReference>
<keyword evidence="1" id="KW-0812">Transmembrane</keyword>
<dbReference type="Pfam" id="PF20185">
    <property type="entry name" value="DUF6548"/>
    <property type="match status" value="1"/>
</dbReference>
<evidence type="ECO:0000313" key="2">
    <source>
        <dbReference type="EMBL" id="MBC5667068.1"/>
    </source>
</evidence>
<gene>
    <name evidence="2" type="ORF">H8S00_03560</name>
</gene>
<comment type="caution">
    <text evidence="2">The sequence shown here is derived from an EMBL/GenBank/DDBJ whole genome shotgun (WGS) entry which is preliminary data.</text>
</comment>
<name>A0ABR7F0E7_9FIRM</name>
<organism evidence="2 3">
    <name type="scientific">Eubacterium segne</name>
    <dbReference type="NCBI Taxonomy" id="2763045"/>
    <lineage>
        <taxon>Bacteria</taxon>
        <taxon>Bacillati</taxon>
        <taxon>Bacillota</taxon>
        <taxon>Clostridia</taxon>
        <taxon>Eubacteriales</taxon>
        <taxon>Eubacteriaceae</taxon>
        <taxon>Eubacterium</taxon>
    </lineage>
</organism>
<keyword evidence="1" id="KW-0472">Membrane</keyword>
<feature type="transmembrane region" description="Helical" evidence="1">
    <location>
        <begin position="136"/>
        <end position="159"/>
    </location>
</feature>
<dbReference type="Proteomes" id="UP000597877">
    <property type="component" value="Unassembled WGS sequence"/>
</dbReference>
<evidence type="ECO:0000313" key="3">
    <source>
        <dbReference type="Proteomes" id="UP000597877"/>
    </source>
</evidence>
<reference evidence="2 3" key="1">
    <citation type="submission" date="2020-08" db="EMBL/GenBank/DDBJ databases">
        <title>Genome public.</title>
        <authorList>
            <person name="Liu C."/>
            <person name="Sun Q."/>
        </authorList>
    </citation>
    <scope>NUCLEOTIDE SEQUENCE [LARGE SCALE GENOMIC DNA]</scope>
    <source>
        <strain evidence="2 3">BX4</strain>
    </source>
</reference>
<dbReference type="EMBL" id="JACOOZ010000002">
    <property type="protein sequence ID" value="MBC5667068.1"/>
    <property type="molecule type" value="Genomic_DNA"/>
</dbReference>
<accession>A0ABR7F0E7</accession>
<keyword evidence="3" id="KW-1185">Reference proteome</keyword>
<proteinExistence type="predicted"/>
<evidence type="ECO:0000256" key="1">
    <source>
        <dbReference type="SAM" id="Phobius"/>
    </source>
</evidence>
<dbReference type="RefSeq" id="WP_021952587.1">
    <property type="nucleotide sequence ID" value="NZ_JACOOZ010000002.1"/>
</dbReference>